<organism evidence="6 7">
    <name type="scientific">Protea cynaroides</name>
    <dbReference type="NCBI Taxonomy" id="273540"/>
    <lineage>
        <taxon>Eukaryota</taxon>
        <taxon>Viridiplantae</taxon>
        <taxon>Streptophyta</taxon>
        <taxon>Embryophyta</taxon>
        <taxon>Tracheophyta</taxon>
        <taxon>Spermatophyta</taxon>
        <taxon>Magnoliopsida</taxon>
        <taxon>Proteales</taxon>
        <taxon>Proteaceae</taxon>
        <taxon>Protea</taxon>
    </lineage>
</organism>
<evidence type="ECO:0000256" key="2">
    <source>
        <dbReference type="ARBA" id="ARBA00022676"/>
    </source>
</evidence>
<comment type="similarity">
    <text evidence="1 4">Belongs to the UDP-glycosyltransferase family.</text>
</comment>
<dbReference type="InterPro" id="IPR002213">
    <property type="entry name" value="UDP_glucos_trans"/>
</dbReference>
<evidence type="ECO:0000256" key="5">
    <source>
        <dbReference type="RuleBase" id="RU362057"/>
    </source>
</evidence>
<dbReference type="Gene3D" id="3.40.50.2000">
    <property type="entry name" value="Glycogen Phosphorylase B"/>
    <property type="match status" value="2"/>
</dbReference>
<dbReference type="CDD" id="cd03784">
    <property type="entry name" value="GT1_Gtf-like"/>
    <property type="match status" value="1"/>
</dbReference>
<dbReference type="PANTHER" id="PTHR48049:SF60">
    <property type="entry name" value="UDP-GLYCOSYLTRANSFERASE 91B1"/>
    <property type="match status" value="1"/>
</dbReference>
<sequence length="466" mass="53154">MAKDNGLHIIMFPWLAFGHMIPFLELSKCLAQRGHRISYISTPRNIERLPKLPHNLSPLITFVQLALPPEENLPEKADATSDVPFDKIQYLKKAFDGLEGPFARFVKNSAPDWIIHDFSHHWVPSIAIKVGVPSAFFSIFNASFSAFWDSPWDQMTGEDARTEPEQFTVPPKWIPSPSNLAFRLYEILKMFHSLSQNASGVSDMQRLYSSVRGSKFVVIRSCEEFEGDYLSILREKLYRMPVIPIGLLPSLEEDPLENREDEWMNIKNWLDKQREGSVVYVAFGSEVELSREEMHEVALGLELSGLPFFWALRRPAGSEVSPSYMLPLGFENRTQDQGFICLRWTPQRRILAHPSVGVFLTHCGWGSIAEALTIGCPLVLFPIAIDQPLVARLLVSKNIGVEISRDEHDGSFTKESVANSLRLVIVESEGELHKAKAKEMREVLGDKVRHDRYMDDFDQYLKNHRC</sequence>
<keyword evidence="3 4" id="KW-0808">Transferase</keyword>
<dbReference type="InterPro" id="IPR050481">
    <property type="entry name" value="UDP-glycosyltransf_plant"/>
</dbReference>
<proteinExistence type="inferred from homology"/>
<evidence type="ECO:0000256" key="3">
    <source>
        <dbReference type="ARBA" id="ARBA00022679"/>
    </source>
</evidence>
<name>A0A9Q0KKB3_9MAGN</name>
<protein>
    <recommendedName>
        <fullName evidence="5">Glycosyltransferase</fullName>
        <ecNumber evidence="5">2.4.1.-</ecNumber>
    </recommendedName>
</protein>
<dbReference type="AlphaFoldDB" id="A0A9Q0KKB3"/>
<comment type="caution">
    <text evidence="6">The sequence shown here is derived from an EMBL/GenBank/DDBJ whole genome shotgun (WGS) entry which is preliminary data.</text>
</comment>
<evidence type="ECO:0000256" key="4">
    <source>
        <dbReference type="RuleBase" id="RU003718"/>
    </source>
</evidence>
<keyword evidence="7" id="KW-1185">Reference proteome</keyword>
<dbReference type="FunFam" id="3.40.50.2000:FF:000088">
    <property type="entry name" value="Glycosyltransferase"/>
    <property type="match status" value="1"/>
</dbReference>
<evidence type="ECO:0000313" key="6">
    <source>
        <dbReference type="EMBL" id="KAJ4972064.1"/>
    </source>
</evidence>
<dbReference type="FunFam" id="3.40.50.2000:FF:000037">
    <property type="entry name" value="Glycosyltransferase"/>
    <property type="match status" value="1"/>
</dbReference>
<evidence type="ECO:0000313" key="7">
    <source>
        <dbReference type="Proteomes" id="UP001141806"/>
    </source>
</evidence>
<accession>A0A9Q0KKB3</accession>
<dbReference type="GO" id="GO:0035251">
    <property type="term" value="F:UDP-glucosyltransferase activity"/>
    <property type="evidence" value="ECO:0007669"/>
    <property type="project" value="InterPro"/>
</dbReference>
<dbReference type="PANTHER" id="PTHR48049">
    <property type="entry name" value="GLYCOSYLTRANSFERASE"/>
    <property type="match status" value="1"/>
</dbReference>
<dbReference type="EMBL" id="JAMYWD010000005">
    <property type="protein sequence ID" value="KAJ4972064.1"/>
    <property type="molecule type" value="Genomic_DNA"/>
</dbReference>
<dbReference type="OrthoDB" id="5835829at2759"/>
<dbReference type="SUPFAM" id="SSF53756">
    <property type="entry name" value="UDP-Glycosyltransferase/glycogen phosphorylase"/>
    <property type="match status" value="1"/>
</dbReference>
<dbReference type="Pfam" id="PF00201">
    <property type="entry name" value="UDPGT"/>
    <property type="match status" value="1"/>
</dbReference>
<dbReference type="EC" id="2.4.1.-" evidence="5"/>
<dbReference type="InterPro" id="IPR035595">
    <property type="entry name" value="UDP_glycos_trans_CS"/>
</dbReference>
<reference evidence="6" key="1">
    <citation type="journal article" date="2023" name="Plant J.">
        <title>The genome of the king protea, Protea cynaroides.</title>
        <authorList>
            <person name="Chang J."/>
            <person name="Duong T.A."/>
            <person name="Schoeman C."/>
            <person name="Ma X."/>
            <person name="Roodt D."/>
            <person name="Barker N."/>
            <person name="Li Z."/>
            <person name="Van de Peer Y."/>
            <person name="Mizrachi E."/>
        </authorList>
    </citation>
    <scope>NUCLEOTIDE SEQUENCE</scope>
    <source>
        <tissue evidence="6">Young leaves</tissue>
    </source>
</reference>
<gene>
    <name evidence="6" type="ORF">NE237_005163</name>
</gene>
<keyword evidence="2 4" id="KW-0328">Glycosyltransferase</keyword>
<evidence type="ECO:0000256" key="1">
    <source>
        <dbReference type="ARBA" id="ARBA00009995"/>
    </source>
</evidence>
<dbReference type="Proteomes" id="UP001141806">
    <property type="component" value="Unassembled WGS sequence"/>
</dbReference>
<dbReference type="PROSITE" id="PS00375">
    <property type="entry name" value="UDPGT"/>
    <property type="match status" value="1"/>
</dbReference>